<keyword evidence="4" id="KW-1185">Reference proteome</keyword>
<evidence type="ECO:0000259" key="2">
    <source>
        <dbReference type="Pfam" id="PF18265"/>
    </source>
</evidence>
<comment type="caution">
    <text evidence="3">The sequence shown here is derived from an EMBL/GenBank/DDBJ whole genome shotgun (WGS) entry which is preliminary data.</text>
</comment>
<dbReference type="PANTHER" id="PTHR12651:SF1">
    <property type="entry name" value="26S PROTEASOME NON-ATPASE REGULATORY SUBUNIT 9"/>
    <property type="match status" value="1"/>
</dbReference>
<proteinExistence type="predicted"/>
<dbReference type="Gene3D" id="6.10.140.1710">
    <property type="match status" value="1"/>
</dbReference>
<dbReference type="PANTHER" id="PTHR12651">
    <property type="entry name" value="26S PROTEASOME NON-ATPASE REGULATORY SUBUNIT 9"/>
    <property type="match status" value="1"/>
</dbReference>
<feature type="coiled-coil region" evidence="1">
    <location>
        <begin position="5"/>
        <end position="32"/>
    </location>
</feature>
<organism evidence="3 4">
    <name type="scientific">Starmerella bacillaris</name>
    <name type="common">Yeast</name>
    <name type="synonym">Candida zemplinina</name>
    <dbReference type="NCBI Taxonomy" id="1247836"/>
    <lineage>
        <taxon>Eukaryota</taxon>
        <taxon>Fungi</taxon>
        <taxon>Dikarya</taxon>
        <taxon>Ascomycota</taxon>
        <taxon>Saccharomycotina</taxon>
        <taxon>Dipodascomycetes</taxon>
        <taxon>Dipodascales</taxon>
        <taxon>Trichomonascaceae</taxon>
        <taxon>Starmerella</taxon>
    </lineage>
</organism>
<dbReference type="GO" id="GO:0070682">
    <property type="term" value="P:proteasome regulatory particle assembly"/>
    <property type="evidence" value="ECO:0007669"/>
    <property type="project" value="InterPro"/>
</dbReference>
<evidence type="ECO:0000313" key="3">
    <source>
        <dbReference type="EMBL" id="GMM51639.1"/>
    </source>
</evidence>
<dbReference type="EMBL" id="BTGC01000008">
    <property type="protein sequence ID" value="GMM51639.1"/>
    <property type="molecule type" value="Genomic_DNA"/>
</dbReference>
<gene>
    <name evidence="3" type="ORF">DASB73_026020</name>
</gene>
<protein>
    <recommendedName>
        <fullName evidence="2">Nas2 N-terminal domain-containing protein</fullName>
    </recommendedName>
</protein>
<name>A0AAV5RJA9_STABA</name>
<feature type="domain" description="Nas2 N-terminal" evidence="2">
    <location>
        <begin position="13"/>
        <end position="90"/>
    </location>
</feature>
<evidence type="ECO:0000256" key="1">
    <source>
        <dbReference type="SAM" id="Coils"/>
    </source>
</evidence>
<sequence>MEAQLQKSLADLERVQQQRASIEKQIDDYTKKLNGLGVNRSESLVDDEGYPRGDIDIHAAREIRVTLIRLENDLVDVNEQLQAPLNSVFQLKRAIQQAELKPNDTNQQDTSIDYSKSENSIPDPNAKITPIAKIRQLSSEGIGAAVGFAVDDQFVKFGKATNLATLANELKAATEESPVDVRVYRPVSQKYLDFKVYVPPGKSLGCHIVPV</sequence>
<dbReference type="Proteomes" id="UP001362899">
    <property type="component" value="Unassembled WGS sequence"/>
</dbReference>
<dbReference type="GO" id="GO:0005737">
    <property type="term" value="C:cytoplasm"/>
    <property type="evidence" value="ECO:0007669"/>
    <property type="project" value="TreeGrafter"/>
</dbReference>
<dbReference type="AlphaFoldDB" id="A0AAV5RJA9"/>
<dbReference type="Pfam" id="PF18265">
    <property type="entry name" value="Nas2_N"/>
    <property type="match status" value="1"/>
</dbReference>
<accession>A0AAV5RJA9</accession>
<dbReference type="GO" id="GO:0005634">
    <property type="term" value="C:nucleus"/>
    <property type="evidence" value="ECO:0007669"/>
    <property type="project" value="TreeGrafter"/>
</dbReference>
<keyword evidence="1" id="KW-0175">Coiled coil</keyword>
<dbReference type="InterPro" id="IPR040815">
    <property type="entry name" value="Nas2_N"/>
</dbReference>
<reference evidence="3 4" key="1">
    <citation type="journal article" date="2023" name="Elife">
        <title>Identification of key yeast species and microbe-microbe interactions impacting larval growth of Drosophila in the wild.</title>
        <authorList>
            <person name="Mure A."/>
            <person name="Sugiura Y."/>
            <person name="Maeda R."/>
            <person name="Honda K."/>
            <person name="Sakurai N."/>
            <person name="Takahashi Y."/>
            <person name="Watada M."/>
            <person name="Katoh T."/>
            <person name="Gotoh A."/>
            <person name="Gotoh Y."/>
            <person name="Taniguchi I."/>
            <person name="Nakamura K."/>
            <person name="Hayashi T."/>
            <person name="Katayama T."/>
            <person name="Uemura T."/>
            <person name="Hattori Y."/>
        </authorList>
    </citation>
    <scope>NUCLEOTIDE SEQUENCE [LARGE SCALE GENOMIC DNA]</scope>
    <source>
        <strain evidence="3 4">SB-73</strain>
    </source>
</reference>
<dbReference type="InterPro" id="IPR035269">
    <property type="entry name" value="PSMD9"/>
</dbReference>
<evidence type="ECO:0000313" key="4">
    <source>
        <dbReference type="Proteomes" id="UP001362899"/>
    </source>
</evidence>